<evidence type="ECO:0000313" key="2">
    <source>
        <dbReference type="EMBL" id="HJG29711.1"/>
    </source>
</evidence>
<dbReference type="Gene3D" id="3.20.20.190">
    <property type="entry name" value="Phosphatidylinositol (PI) phosphodiesterase"/>
    <property type="match status" value="1"/>
</dbReference>
<evidence type="ECO:0000313" key="3">
    <source>
        <dbReference type="Proteomes" id="UP000782880"/>
    </source>
</evidence>
<feature type="domain" description="GP-PDE" evidence="1">
    <location>
        <begin position="2"/>
        <end position="246"/>
    </location>
</feature>
<name>A0A921LPB7_9FIRM</name>
<dbReference type="SUPFAM" id="SSF51695">
    <property type="entry name" value="PLC-like phosphodiesterases"/>
    <property type="match status" value="1"/>
</dbReference>
<dbReference type="PANTHER" id="PTHR46211">
    <property type="entry name" value="GLYCEROPHOSPHORYL DIESTER PHOSPHODIESTERASE"/>
    <property type="match status" value="1"/>
</dbReference>
<dbReference type="Pfam" id="PF03009">
    <property type="entry name" value="GDPD"/>
    <property type="match status" value="1"/>
</dbReference>
<organism evidence="2 3">
    <name type="scientific">Subdoligranulum variabile</name>
    <dbReference type="NCBI Taxonomy" id="214851"/>
    <lineage>
        <taxon>Bacteria</taxon>
        <taxon>Bacillati</taxon>
        <taxon>Bacillota</taxon>
        <taxon>Clostridia</taxon>
        <taxon>Eubacteriales</taxon>
        <taxon>Oscillospiraceae</taxon>
        <taxon>Subdoligranulum</taxon>
    </lineage>
</organism>
<dbReference type="PANTHER" id="PTHR46211:SF1">
    <property type="entry name" value="GLYCEROPHOSPHODIESTER PHOSPHODIESTERASE, CYTOPLASMIC"/>
    <property type="match status" value="1"/>
</dbReference>
<dbReference type="GO" id="GO:0006629">
    <property type="term" value="P:lipid metabolic process"/>
    <property type="evidence" value="ECO:0007669"/>
    <property type="project" value="InterPro"/>
</dbReference>
<protein>
    <submittedName>
        <fullName evidence="2">Metallophosphoesterase</fullName>
    </submittedName>
</protein>
<dbReference type="Gene3D" id="3.60.21.10">
    <property type="match status" value="1"/>
</dbReference>
<dbReference type="GO" id="GO:0008081">
    <property type="term" value="F:phosphoric diester hydrolase activity"/>
    <property type="evidence" value="ECO:0007669"/>
    <property type="project" value="InterPro"/>
</dbReference>
<dbReference type="Pfam" id="PF00149">
    <property type="entry name" value="Metallophos"/>
    <property type="match status" value="1"/>
</dbReference>
<dbReference type="InterPro" id="IPR030395">
    <property type="entry name" value="GP_PDE_dom"/>
</dbReference>
<dbReference type="SUPFAM" id="SSF56300">
    <property type="entry name" value="Metallo-dependent phosphatases"/>
    <property type="match status" value="1"/>
</dbReference>
<reference evidence="2" key="1">
    <citation type="journal article" date="2021" name="PeerJ">
        <title>Extensive microbial diversity within the chicken gut microbiome revealed by metagenomics and culture.</title>
        <authorList>
            <person name="Gilroy R."/>
            <person name="Ravi A."/>
            <person name="Getino M."/>
            <person name="Pursley I."/>
            <person name="Horton D.L."/>
            <person name="Alikhan N.F."/>
            <person name="Baker D."/>
            <person name="Gharbi K."/>
            <person name="Hall N."/>
            <person name="Watson M."/>
            <person name="Adriaenssens E.M."/>
            <person name="Foster-Nyarko E."/>
            <person name="Jarju S."/>
            <person name="Secka A."/>
            <person name="Antonio M."/>
            <person name="Oren A."/>
            <person name="Chaudhuri R.R."/>
            <person name="La Ragione R."/>
            <person name="Hildebrand F."/>
            <person name="Pallen M.J."/>
        </authorList>
    </citation>
    <scope>NUCLEOTIDE SEQUENCE</scope>
    <source>
        <strain evidence="2">ChiBcec21-2208</strain>
    </source>
</reference>
<dbReference type="AlphaFoldDB" id="A0A921LPB7"/>
<dbReference type="Proteomes" id="UP000782880">
    <property type="component" value="Unassembled WGS sequence"/>
</dbReference>
<dbReference type="InterPro" id="IPR017946">
    <property type="entry name" value="PLC-like_Pdiesterase_TIM-brl"/>
</dbReference>
<dbReference type="EMBL" id="DYVE01000350">
    <property type="protein sequence ID" value="HJG29711.1"/>
    <property type="molecule type" value="Genomic_DNA"/>
</dbReference>
<gene>
    <name evidence="2" type="ORF">K8V20_13845</name>
</gene>
<dbReference type="InterPro" id="IPR004843">
    <property type="entry name" value="Calcineurin-like_PHP"/>
</dbReference>
<reference evidence="2" key="2">
    <citation type="submission" date="2021-09" db="EMBL/GenBank/DDBJ databases">
        <authorList>
            <person name="Gilroy R."/>
        </authorList>
    </citation>
    <scope>NUCLEOTIDE SEQUENCE</scope>
    <source>
        <strain evidence="2">ChiBcec21-2208</strain>
    </source>
</reference>
<sequence length="695" mass="78984">MVRVWAHRGCCTRYPENTLLAFEEACRYDIAGIELDIQLTADGELVVIHDEWVNRTTDGRGMVKDFTLEQLKALRIAGPEGWTEQIPTMAEVFDLLAPVCRERGLLINIELKNSNVPYEGMEEKILALAAEKGLSDYIVYSSFNPDSVRRIKQLDPTVQTGILASKLTDCCGLEASTQADALHCNVDYLDEDKLRYWTQAPIRAWNSAEPFYPYPPRGTPYDLEELEKHFVTDIIVNQPELYCLLYENKNKRQPLFLQAETAIDMRNGGYGTGHPARMTTLIVSRAPAGSTLTLLDRRYAFAVATYNDAVPPELIYSYSYDRDAAWVTYNRDYDEANFSQETYTFEKDCFFRVCLRRLDGKDIPASEAARADGILRFLAPEQATAKVRRCFAYEIANTAWKVRAATGCVKLALMADSHYTTNSFWRDTVTNLTAVNHKAPLDGVVHLGDLTDGVLPARETAIMTRRCLQDLQALGKPLLVVPGNHDSAYFNGNRNPMTPEQEQDVLYKDVLPPSAVRQPDTFWYYYDVPEHNLRMLVLFSHDYRANPRYGYPDEELTWVRQTLEATPAGWRVLVFSHCPALPEMHYWSKDIRNGTKLVELLAEYRGSQANCKVLALIHGHNHCDQVDTNHGIPIVSIGCAKMEYFPDKKPDNSVTSPRLQNHVTQELWDVLLVNTKKDTLQFVRFGAGKDRTVQC</sequence>
<dbReference type="InterPro" id="IPR029052">
    <property type="entry name" value="Metallo-depent_PP-like"/>
</dbReference>
<proteinExistence type="predicted"/>
<accession>A0A921LPB7</accession>
<dbReference type="PROSITE" id="PS51704">
    <property type="entry name" value="GP_PDE"/>
    <property type="match status" value="1"/>
</dbReference>
<evidence type="ECO:0000259" key="1">
    <source>
        <dbReference type="PROSITE" id="PS51704"/>
    </source>
</evidence>
<comment type="caution">
    <text evidence="2">The sequence shown here is derived from an EMBL/GenBank/DDBJ whole genome shotgun (WGS) entry which is preliminary data.</text>
</comment>